<accession>A0A655FZ86</accession>
<name>A0A655FZ86_MYCTX</name>
<gene>
    <name evidence="1" type="ORF">ERS007661_04133</name>
</gene>
<proteinExistence type="predicted"/>
<organism evidence="1 2">
    <name type="scientific">Mycobacterium tuberculosis</name>
    <dbReference type="NCBI Taxonomy" id="1773"/>
    <lineage>
        <taxon>Bacteria</taxon>
        <taxon>Bacillati</taxon>
        <taxon>Actinomycetota</taxon>
        <taxon>Actinomycetes</taxon>
        <taxon>Mycobacteriales</taxon>
        <taxon>Mycobacteriaceae</taxon>
        <taxon>Mycobacterium</taxon>
        <taxon>Mycobacterium tuberculosis complex</taxon>
    </lineage>
</organism>
<dbReference type="AlphaFoldDB" id="A0A655FZ86"/>
<evidence type="ECO:0000313" key="1">
    <source>
        <dbReference type="EMBL" id="CNW60933.1"/>
    </source>
</evidence>
<sequence length="110" mass="12013">MFVVDLGQRVLHLSRAGQHAQQVADRAHLAYREHLLEEVLQGQLAGADLGCGLLGLLCIEDLLGLFDQAQHIAHAQDATGHPVRVEDVEVLQLLPGGGEKDWNTGHFAHR</sequence>
<dbReference type="Proteomes" id="UP000039217">
    <property type="component" value="Unassembled WGS sequence"/>
</dbReference>
<dbReference type="EMBL" id="CQQC01002212">
    <property type="protein sequence ID" value="CNW60933.1"/>
    <property type="molecule type" value="Genomic_DNA"/>
</dbReference>
<evidence type="ECO:0000313" key="2">
    <source>
        <dbReference type="Proteomes" id="UP000039217"/>
    </source>
</evidence>
<reference evidence="1 2" key="1">
    <citation type="submission" date="2015-03" db="EMBL/GenBank/DDBJ databases">
        <authorList>
            <consortium name="Pathogen Informatics"/>
        </authorList>
    </citation>
    <scope>NUCLEOTIDE SEQUENCE [LARGE SCALE GENOMIC DNA]</scope>
    <source>
        <strain evidence="1 2">D00501624</strain>
    </source>
</reference>
<protein>
    <submittedName>
        <fullName evidence="1">Uncharacterized protein</fullName>
    </submittedName>
</protein>